<dbReference type="Gene3D" id="2.130.10.10">
    <property type="entry name" value="YVTN repeat-like/Quinoprotein amine dehydrogenase"/>
    <property type="match status" value="2"/>
</dbReference>
<dbReference type="GO" id="GO:1905786">
    <property type="term" value="P:positive regulation of anaphase-promoting complex-dependent catabolic process"/>
    <property type="evidence" value="ECO:0007669"/>
    <property type="project" value="TreeGrafter"/>
</dbReference>
<dbReference type="SMART" id="SM00320">
    <property type="entry name" value="WD40"/>
    <property type="match status" value="3"/>
</dbReference>
<dbReference type="GO" id="GO:0010997">
    <property type="term" value="F:anaphase-promoting complex binding"/>
    <property type="evidence" value="ECO:0007669"/>
    <property type="project" value="InterPro"/>
</dbReference>
<evidence type="ECO:0000313" key="5">
    <source>
        <dbReference type="Proteomes" id="UP000236621"/>
    </source>
</evidence>
<sequence length="753" mass="81283">MATGVFVALERKSSSINRPSSAHPTRATDLSTTASQKHPPRHGPDSLLHWMARDLGTSRSWRQRARGVEYTESAARGAAASCCLPPVSHPQDRRRCILLATLTPIVGTAGARAPSTERYQTAKQPRSLSSFERLVRHGVVSTDPFSPRPRTTTAIVPPLDVASTLATHSRPRGGGGLSSSSRNHHQGLTLLLVGTGTTILSATRPRHQEGERQASHSTVWTVGGLAVSGTAVDDGHGHLLRRGTNARLFTMSSLVARPSAQDDLESYHGRVASALEIDRVRKILDFNLHLPIPPCVSMQSSRGPATPKKATWNGNEWPDIEKRNRALPVVTWELQRSLTISQSPRVPLVLDAPNLRDDYYCSILAYSTTCLTLAVGLGNVLYTWSEVAGVRTVNGAQVDNVWLTSVAFSSPPGNKNILAAGRSDGSLILKSIYDRLPRFEVQQPYSVTCLDWRPVCVLRPSRNPLNPGVTEVSRDTWPGSMSLMAKISLHSQQICGLAWSSDGQLLASGGNDNLCYLLGVDEILGQTRGINPNSRRGILIAGQALAAGNMRNREIGSEQAIHGPSESGTRTMEDGTEVWTVRTSPDNIRNLGSGCERQLWVHRAAVKAIAFCPWRDGLVATGGGSNDKCIHFFHASSGSALATIAVAAQVTSLIWSTTRREIAATFGYAQPEHPYRVAVFSWPDCQQVAAIPSRKGTATSEGCIVVASSDKTVKFHEVWSTEQRTAVAGSGMLGGSDILEDLEGIMKEGDVIR</sequence>
<dbReference type="InterPro" id="IPR036322">
    <property type="entry name" value="WD40_repeat_dom_sf"/>
</dbReference>
<dbReference type="AlphaFoldDB" id="A0A2K3QD82"/>
<dbReference type="InterPro" id="IPR033010">
    <property type="entry name" value="Cdc20/Fizzy"/>
</dbReference>
<organism evidence="4 5">
    <name type="scientific">Tolypocladium capitatum</name>
    <dbReference type="NCBI Taxonomy" id="45235"/>
    <lineage>
        <taxon>Eukaryota</taxon>
        <taxon>Fungi</taxon>
        <taxon>Dikarya</taxon>
        <taxon>Ascomycota</taxon>
        <taxon>Pezizomycotina</taxon>
        <taxon>Sordariomycetes</taxon>
        <taxon>Hypocreomycetidae</taxon>
        <taxon>Hypocreales</taxon>
        <taxon>Ophiocordycipitaceae</taxon>
        <taxon>Tolypocladium</taxon>
    </lineage>
</organism>
<keyword evidence="2" id="KW-0677">Repeat</keyword>
<feature type="compositionally biased region" description="Polar residues" evidence="3">
    <location>
        <begin position="14"/>
        <end position="36"/>
    </location>
</feature>
<accession>A0A2K3QD82</accession>
<reference evidence="4 5" key="1">
    <citation type="submission" date="2017-08" db="EMBL/GenBank/DDBJ databases">
        <title>Harnessing the power of phylogenomics to disentangle the directionality and signatures of interkingdom host jumping in the parasitic fungal genus Tolypocladium.</title>
        <authorList>
            <person name="Quandt C.A."/>
            <person name="Patterson W."/>
            <person name="Spatafora J.W."/>
        </authorList>
    </citation>
    <scope>NUCLEOTIDE SEQUENCE [LARGE SCALE GENOMIC DNA]</scope>
    <source>
        <strain evidence="4 5">CBS 113982</strain>
    </source>
</reference>
<dbReference type="GO" id="GO:1990757">
    <property type="term" value="F:ubiquitin ligase activator activity"/>
    <property type="evidence" value="ECO:0007669"/>
    <property type="project" value="TreeGrafter"/>
</dbReference>
<dbReference type="PANTHER" id="PTHR19918">
    <property type="entry name" value="CELL DIVISION CYCLE 20 CDC20 FIZZY -RELATED"/>
    <property type="match status" value="1"/>
</dbReference>
<feature type="region of interest" description="Disordered" evidence="3">
    <location>
        <begin position="13"/>
        <end position="46"/>
    </location>
</feature>
<keyword evidence="1" id="KW-0853">WD repeat</keyword>
<dbReference type="OrthoDB" id="10263272at2759"/>
<dbReference type="STRING" id="45235.A0A2K3QD82"/>
<proteinExistence type="predicted"/>
<dbReference type="PANTHER" id="PTHR19918:SF5">
    <property type="entry name" value="MEIOSIS-SPECIFIC APC_C ACTIVATOR PROTEIN AMA1"/>
    <property type="match status" value="1"/>
</dbReference>
<protein>
    <submittedName>
        <fullName evidence="4">Meiosis-specific APC/C activator protein AMA1</fullName>
    </submittedName>
</protein>
<dbReference type="InterPro" id="IPR015943">
    <property type="entry name" value="WD40/YVTN_repeat-like_dom_sf"/>
</dbReference>
<evidence type="ECO:0000313" key="4">
    <source>
        <dbReference type="EMBL" id="PNY25487.1"/>
    </source>
</evidence>
<dbReference type="GO" id="GO:0031145">
    <property type="term" value="P:anaphase-promoting complex-dependent catabolic process"/>
    <property type="evidence" value="ECO:0007669"/>
    <property type="project" value="TreeGrafter"/>
</dbReference>
<gene>
    <name evidence="4" type="ORF">TCAP_04568</name>
</gene>
<feature type="region of interest" description="Disordered" evidence="3">
    <location>
        <begin position="159"/>
        <end position="183"/>
    </location>
</feature>
<evidence type="ECO:0000256" key="2">
    <source>
        <dbReference type="ARBA" id="ARBA00022737"/>
    </source>
</evidence>
<comment type="caution">
    <text evidence="4">The sequence shown here is derived from an EMBL/GenBank/DDBJ whole genome shotgun (WGS) entry which is preliminary data.</text>
</comment>
<dbReference type="EMBL" id="NRSZ01000738">
    <property type="protein sequence ID" value="PNY25487.1"/>
    <property type="molecule type" value="Genomic_DNA"/>
</dbReference>
<dbReference type="Pfam" id="PF00400">
    <property type="entry name" value="WD40"/>
    <property type="match status" value="1"/>
</dbReference>
<dbReference type="Proteomes" id="UP000236621">
    <property type="component" value="Unassembled WGS sequence"/>
</dbReference>
<name>A0A2K3QD82_9HYPO</name>
<keyword evidence="5" id="KW-1185">Reference proteome</keyword>
<dbReference type="GO" id="GO:0005680">
    <property type="term" value="C:anaphase-promoting complex"/>
    <property type="evidence" value="ECO:0007669"/>
    <property type="project" value="TreeGrafter"/>
</dbReference>
<dbReference type="SUPFAM" id="SSF50978">
    <property type="entry name" value="WD40 repeat-like"/>
    <property type="match status" value="1"/>
</dbReference>
<evidence type="ECO:0000256" key="3">
    <source>
        <dbReference type="SAM" id="MobiDB-lite"/>
    </source>
</evidence>
<evidence type="ECO:0000256" key="1">
    <source>
        <dbReference type="ARBA" id="ARBA00022574"/>
    </source>
</evidence>
<dbReference type="InterPro" id="IPR001680">
    <property type="entry name" value="WD40_rpt"/>
</dbReference>